<feature type="compositionally biased region" description="Low complexity" evidence="1">
    <location>
        <begin position="14"/>
        <end position="25"/>
    </location>
</feature>
<keyword evidence="3" id="KW-1185">Reference proteome</keyword>
<proteinExistence type="predicted"/>
<comment type="caution">
    <text evidence="2">The sequence shown here is derived from an EMBL/GenBank/DDBJ whole genome shotgun (WGS) entry which is preliminary data.</text>
</comment>
<dbReference type="Proteomes" id="UP001500037">
    <property type="component" value="Unassembled WGS sequence"/>
</dbReference>
<evidence type="ECO:0000256" key="1">
    <source>
        <dbReference type="SAM" id="MobiDB-lite"/>
    </source>
</evidence>
<sequence length="86" mass="9064">MDESGGSLRAGSTDPAADGADRGPAGPAIKLGNFTYFFQTLLTPRAAVNGSDARSRAVRELTLRQICPFVRPPTPNMATLERQSGS</sequence>
<accession>A0ABP4H868</accession>
<evidence type="ECO:0000313" key="3">
    <source>
        <dbReference type="Proteomes" id="UP001500037"/>
    </source>
</evidence>
<name>A0ABP4H868_9ACTN</name>
<organism evidence="2 3">
    <name type="scientific">Kitasatospora nipponensis</name>
    <dbReference type="NCBI Taxonomy" id="258049"/>
    <lineage>
        <taxon>Bacteria</taxon>
        <taxon>Bacillati</taxon>
        <taxon>Actinomycetota</taxon>
        <taxon>Actinomycetes</taxon>
        <taxon>Kitasatosporales</taxon>
        <taxon>Streptomycetaceae</taxon>
        <taxon>Kitasatospora</taxon>
    </lineage>
</organism>
<gene>
    <name evidence="2" type="ORF">GCM10009665_46960</name>
</gene>
<protein>
    <submittedName>
        <fullName evidence="2">Uncharacterized protein</fullName>
    </submittedName>
</protein>
<dbReference type="EMBL" id="BAAALF010000093">
    <property type="protein sequence ID" value="GAA1250893.1"/>
    <property type="molecule type" value="Genomic_DNA"/>
</dbReference>
<reference evidence="3" key="1">
    <citation type="journal article" date="2019" name="Int. J. Syst. Evol. Microbiol.">
        <title>The Global Catalogue of Microorganisms (GCM) 10K type strain sequencing project: providing services to taxonomists for standard genome sequencing and annotation.</title>
        <authorList>
            <consortium name="The Broad Institute Genomics Platform"/>
            <consortium name="The Broad Institute Genome Sequencing Center for Infectious Disease"/>
            <person name="Wu L."/>
            <person name="Ma J."/>
        </authorList>
    </citation>
    <scope>NUCLEOTIDE SEQUENCE [LARGE SCALE GENOMIC DNA]</scope>
    <source>
        <strain evidence="3">JCM 13004</strain>
    </source>
</reference>
<feature type="region of interest" description="Disordered" evidence="1">
    <location>
        <begin position="1"/>
        <end position="25"/>
    </location>
</feature>
<evidence type="ECO:0000313" key="2">
    <source>
        <dbReference type="EMBL" id="GAA1250893.1"/>
    </source>
</evidence>